<evidence type="ECO:0000256" key="4">
    <source>
        <dbReference type="ARBA" id="ARBA00023125"/>
    </source>
</evidence>
<evidence type="ECO:0000313" key="7">
    <source>
        <dbReference type="EMBL" id="KAL1488603.1"/>
    </source>
</evidence>
<reference evidence="7 8" key="1">
    <citation type="submission" date="2024-05" db="EMBL/GenBank/DDBJ databases">
        <title>Genetic variation in Jamaican populations of the coffee berry borer (Hypothenemus hampei).</title>
        <authorList>
            <person name="Errbii M."/>
            <person name="Myrie A."/>
        </authorList>
    </citation>
    <scope>NUCLEOTIDE SEQUENCE [LARGE SCALE GENOMIC DNA]</scope>
    <source>
        <strain evidence="7">JA-Hopewell-2020-01-JO</strain>
        <tissue evidence="7">Whole body</tissue>
    </source>
</reference>
<protein>
    <recommendedName>
        <fullName evidence="6">THAP-type domain-containing protein</fullName>
    </recommendedName>
</protein>
<dbReference type="SMART" id="SM00692">
    <property type="entry name" value="DM3"/>
    <property type="match status" value="1"/>
</dbReference>
<dbReference type="InterPro" id="IPR038441">
    <property type="entry name" value="THAP_Znf_sf"/>
</dbReference>
<dbReference type="GO" id="GO:0008270">
    <property type="term" value="F:zinc ion binding"/>
    <property type="evidence" value="ECO:0007669"/>
    <property type="project" value="UniProtKB-KW"/>
</dbReference>
<dbReference type="SMART" id="SM00980">
    <property type="entry name" value="THAP"/>
    <property type="match status" value="1"/>
</dbReference>
<name>A0ABD1E1P3_HYPHA</name>
<evidence type="ECO:0000256" key="5">
    <source>
        <dbReference type="PROSITE-ProRule" id="PRU00309"/>
    </source>
</evidence>
<dbReference type="Pfam" id="PF05485">
    <property type="entry name" value="THAP"/>
    <property type="match status" value="1"/>
</dbReference>
<dbReference type="InterPro" id="IPR006612">
    <property type="entry name" value="THAP_Znf"/>
</dbReference>
<sequence length="267" mass="31009">MKPPHFRRTFCSVCGLEESAVEKLHYFPSIQDRSRLWQVNMNLVFVGDIPRHSRICNNHFTEEQYLNRTNWRLLRDAIPTLLPYQIHKNKTSTSTDETYPATSAIHPQFEMMDLIQPGTSRTNQHATKYEVTVQTQAPELSTSKILFPKNKKSVFRKIENITQSPRKIKLISLVKSKESQTRQLKKLCRKRKNDIKSLTSLDDNAVVRNLFAGMSQTTSDFLISQLRCAKKSPRGPRWTVEEKAMALALYRVGKRKRNTSHFGLLKF</sequence>
<evidence type="ECO:0000256" key="3">
    <source>
        <dbReference type="ARBA" id="ARBA00022833"/>
    </source>
</evidence>
<keyword evidence="4 5" id="KW-0238">DNA-binding</keyword>
<dbReference type="EMBL" id="JBDJPC010000013">
    <property type="protein sequence ID" value="KAL1488603.1"/>
    <property type="molecule type" value="Genomic_DNA"/>
</dbReference>
<dbReference type="GO" id="GO:0003677">
    <property type="term" value="F:DNA binding"/>
    <property type="evidence" value="ECO:0007669"/>
    <property type="project" value="UniProtKB-UniRule"/>
</dbReference>
<keyword evidence="1" id="KW-0479">Metal-binding</keyword>
<accession>A0ABD1E1P3</accession>
<evidence type="ECO:0000256" key="2">
    <source>
        <dbReference type="ARBA" id="ARBA00022771"/>
    </source>
</evidence>
<evidence type="ECO:0000256" key="1">
    <source>
        <dbReference type="ARBA" id="ARBA00022723"/>
    </source>
</evidence>
<comment type="caution">
    <text evidence="7">The sequence shown here is derived from an EMBL/GenBank/DDBJ whole genome shotgun (WGS) entry which is preliminary data.</text>
</comment>
<dbReference type="PROSITE" id="PS50950">
    <property type="entry name" value="ZF_THAP"/>
    <property type="match status" value="1"/>
</dbReference>
<keyword evidence="3" id="KW-0862">Zinc</keyword>
<keyword evidence="2 5" id="KW-0863">Zinc-finger</keyword>
<keyword evidence="8" id="KW-1185">Reference proteome</keyword>
<proteinExistence type="predicted"/>
<dbReference type="Proteomes" id="UP001566132">
    <property type="component" value="Unassembled WGS sequence"/>
</dbReference>
<gene>
    <name evidence="7" type="ORF">ABEB36_014407</name>
</gene>
<dbReference type="SUPFAM" id="SSF57716">
    <property type="entry name" value="Glucocorticoid receptor-like (DNA-binding domain)"/>
    <property type="match status" value="1"/>
</dbReference>
<evidence type="ECO:0000313" key="8">
    <source>
        <dbReference type="Proteomes" id="UP001566132"/>
    </source>
</evidence>
<feature type="domain" description="THAP-type" evidence="6">
    <location>
        <begin position="7"/>
        <end position="82"/>
    </location>
</feature>
<organism evidence="7 8">
    <name type="scientific">Hypothenemus hampei</name>
    <name type="common">Coffee berry borer</name>
    <dbReference type="NCBI Taxonomy" id="57062"/>
    <lineage>
        <taxon>Eukaryota</taxon>
        <taxon>Metazoa</taxon>
        <taxon>Ecdysozoa</taxon>
        <taxon>Arthropoda</taxon>
        <taxon>Hexapoda</taxon>
        <taxon>Insecta</taxon>
        <taxon>Pterygota</taxon>
        <taxon>Neoptera</taxon>
        <taxon>Endopterygota</taxon>
        <taxon>Coleoptera</taxon>
        <taxon>Polyphaga</taxon>
        <taxon>Cucujiformia</taxon>
        <taxon>Curculionidae</taxon>
        <taxon>Scolytinae</taxon>
        <taxon>Hypothenemus</taxon>
    </lineage>
</organism>
<dbReference type="AlphaFoldDB" id="A0ABD1E1P3"/>
<dbReference type="Gene3D" id="6.20.210.20">
    <property type="entry name" value="THAP domain"/>
    <property type="match status" value="1"/>
</dbReference>
<evidence type="ECO:0000259" key="6">
    <source>
        <dbReference type="PROSITE" id="PS50950"/>
    </source>
</evidence>